<evidence type="ECO:0000313" key="1">
    <source>
        <dbReference type="EMBL" id="EFC52645.1"/>
    </source>
</evidence>
<comment type="caution">
    <text evidence="1">The sequence shown here is derived from an EMBL/GenBank/DDBJ whole genome shotgun (WGS) entry which is preliminary data.</text>
</comment>
<reference evidence="1 2" key="1">
    <citation type="submission" date="2010-01" db="EMBL/GenBank/DDBJ databases">
        <authorList>
            <person name="Weinstock G."/>
            <person name="Sodergren E."/>
            <person name="Clifton S."/>
            <person name="Fulton L."/>
            <person name="Fulton B."/>
            <person name="Courtney L."/>
            <person name="Fronick C."/>
            <person name="Harrison M."/>
            <person name="Strong C."/>
            <person name="Farmer C."/>
            <person name="Delahaunty K."/>
            <person name="Markovic C."/>
            <person name="Hall O."/>
            <person name="Minx P."/>
            <person name="Tomlinson C."/>
            <person name="Mitreva M."/>
            <person name="Nelson J."/>
            <person name="Hou S."/>
            <person name="Wollam A."/>
            <person name="Pepin K.H."/>
            <person name="Johnson M."/>
            <person name="Bhonagiri V."/>
            <person name="Nash W.E."/>
            <person name="Warren W."/>
            <person name="Chinwalla A."/>
            <person name="Mardis E.R."/>
            <person name="Wilson R.K."/>
        </authorList>
    </citation>
    <scope>NUCLEOTIDE SEQUENCE [LARGE SCALE GENOMIC DNA]</scope>
    <source>
        <strain evidence="1 2">NJ9703</strain>
    </source>
</reference>
<accession>A0A9W5IS34</accession>
<organism evidence="1 2">
    <name type="scientific">Neisseria subflava NJ9703</name>
    <dbReference type="NCBI Taxonomy" id="546268"/>
    <lineage>
        <taxon>Bacteria</taxon>
        <taxon>Pseudomonadati</taxon>
        <taxon>Pseudomonadota</taxon>
        <taxon>Betaproteobacteria</taxon>
        <taxon>Neisseriales</taxon>
        <taxon>Neisseriaceae</taxon>
        <taxon>Neisseria</taxon>
    </lineage>
</organism>
<gene>
    <name evidence="1" type="ORF">NEISUBOT_04000</name>
</gene>
<sequence length="50" mass="5998">MLIIQGDVFFCTFPHDFNTAHIYMKYLFWVGEICKKETQACKSNRFAKEF</sequence>
<dbReference type="AlphaFoldDB" id="A0A9W5IS34"/>
<dbReference type="Proteomes" id="UP000004621">
    <property type="component" value="Unassembled WGS sequence"/>
</dbReference>
<proteinExistence type="predicted"/>
<name>A0A9W5IS34_NEISU</name>
<protein>
    <submittedName>
        <fullName evidence="1">Uncharacterized protein</fullName>
    </submittedName>
</protein>
<evidence type="ECO:0000313" key="2">
    <source>
        <dbReference type="Proteomes" id="UP000004621"/>
    </source>
</evidence>
<dbReference type="EMBL" id="ACEO02000003">
    <property type="protein sequence ID" value="EFC52645.1"/>
    <property type="molecule type" value="Genomic_DNA"/>
</dbReference>